<name>A0A1G5SFA6_9PROT</name>
<reference evidence="2 3" key="1">
    <citation type="submission" date="2016-10" db="EMBL/GenBank/DDBJ databases">
        <authorList>
            <person name="de Groot N.N."/>
        </authorList>
    </citation>
    <scope>NUCLEOTIDE SEQUENCE [LARGE SCALE GENOMIC DNA]</scope>
    <source>
        <strain evidence="2">1</strain>
    </source>
</reference>
<dbReference type="STRING" id="51642.NSMM_410033"/>
<evidence type="ECO:0000313" key="2">
    <source>
        <dbReference type="EMBL" id="SCZ85798.1"/>
    </source>
</evidence>
<organism evidence="2 3">
    <name type="scientific">Nitrosomonas mobilis</name>
    <dbReference type="NCBI Taxonomy" id="51642"/>
    <lineage>
        <taxon>Bacteria</taxon>
        <taxon>Pseudomonadati</taxon>
        <taxon>Pseudomonadota</taxon>
        <taxon>Betaproteobacteria</taxon>
        <taxon>Nitrosomonadales</taxon>
        <taxon>Nitrosomonadaceae</taxon>
        <taxon>Nitrosomonas</taxon>
    </lineage>
</organism>
<dbReference type="Proteomes" id="UP000198729">
    <property type="component" value="Unassembled WGS sequence"/>
</dbReference>
<evidence type="ECO:0000313" key="3">
    <source>
        <dbReference type="Proteomes" id="UP000198729"/>
    </source>
</evidence>
<feature type="transmembrane region" description="Helical" evidence="1">
    <location>
        <begin position="73"/>
        <end position="93"/>
    </location>
</feature>
<keyword evidence="1" id="KW-0812">Transmembrane</keyword>
<sequence length="112" mass="12756">MWIMGTSKNPHFVMLALPAAAVDIAPRISDRERSLGQLAEIKAGQKSLEDKMDMRFAAIQELMDQRFEFLQPLMLAMIAGVFGLIGFIVWDGYTTLRLIDARLCRIEEVFKH</sequence>
<proteinExistence type="predicted"/>
<evidence type="ECO:0000256" key="1">
    <source>
        <dbReference type="SAM" id="Phobius"/>
    </source>
</evidence>
<keyword evidence="3" id="KW-1185">Reference proteome</keyword>
<keyword evidence="1" id="KW-1133">Transmembrane helix</keyword>
<protein>
    <submittedName>
        <fullName evidence="2">Uncharacterized protein</fullName>
    </submittedName>
</protein>
<keyword evidence="1" id="KW-0472">Membrane</keyword>
<accession>A0A1G5SFA6</accession>
<gene>
    <name evidence="2" type="ORF">NSMM_410033</name>
</gene>
<dbReference type="EMBL" id="FMWO01000049">
    <property type="protein sequence ID" value="SCZ85798.1"/>
    <property type="molecule type" value="Genomic_DNA"/>
</dbReference>
<dbReference type="AlphaFoldDB" id="A0A1G5SFA6"/>